<dbReference type="InterPro" id="IPR009349">
    <property type="entry name" value="TRIP4/RQT4_C2HC5_Znf"/>
</dbReference>
<evidence type="ECO:0000259" key="1">
    <source>
        <dbReference type="Pfam" id="PF06221"/>
    </source>
</evidence>
<evidence type="ECO:0000313" key="3">
    <source>
        <dbReference type="Proteomes" id="UP001642409"/>
    </source>
</evidence>
<name>A0ABP1IZZ9_9EUKA</name>
<protein>
    <submittedName>
        <fullName evidence="2">C2HC5-type-containing protein</fullName>
    </submittedName>
</protein>
<dbReference type="Pfam" id="PF06221">
    <property type="entry name" value="zf-C2HC5"/>
    <property type="match status" value="1"/>
</dbReference>
<comment type="caution">
    <text evidence="2">The sequence shown here is derived from an EMBL/GenBank/DDBJ whole genome shotgun (WGS) entry which is preliminary data.</text>
</comment>
<sequence length="130" mass="14675">MRRQYCECHGTEHPLIEKDGYAMMCENCGNIYCELQGTGNCLFCGANDGQLMEKPYTQNGALKVQDFLETTSNLFKEAKQNKYIKITEDIKAGNQIDTGAISFQSLIYQNLEEVIDPDEAVADDQLVYID</sequence>
<feature type="domain" description="TRIP4/RQT4 C2HC5-type zinc finger" evidence="1">
    <location>
        <begin position="4"/>
        <end position="46"/>
    </location>
</feature>
<evidence type="ECO:0000313" key="2">
    <source>
        <dbReference type="EMBL" id="CAL6027508.1"/>
    </source>
</evidence>
<dbReference type="EMBL" id="CAXDID020000105">
    <property type="protein sequence ID" value="CAL6027508.1"/>
    <property type="molecule type" value="Genomic_DNA"/>
</dbReference>
<keyword evidence="3" id="KW-1185">Reference proteome</keyword>
<accession>A0ABP1IZZ9</accession>
<proteinExistence type="predicted"/>
<organism evidence="2 3">
    <name type="scientific">Hexamita inflata</name>
    <dbReference type="NCBI Taxonomy" id="28002"/>
    <lineage>
        <taxon>Eukaryota</taxon>
        <taxon>Metamonada</taxon>
        <taxon>Diplomonadida</taxon>
        <taxon>Hexamitidae</taxon>
        <taxon>Hexamitinae</taxon>
        <taxon>Hexamita</taxon>
    </lineage>
</organism>
<dbReference type="Proteomes" id="UP001642409">
    <property type="component" value="Unassembled WGS sequence"/>
</dbReference>
<gene>
    <name evidence="2" type="ORF">HINF_LOCUS31356</name>
</gene>
<reference evidence="2 3" key="1">
    <citation type="submission" date="2024-07" db="EMBL/GenBank/DDBJ databases">
        <authorList>
            <person name="Akdeniz Z."/>
        </authorList>
    </citation>
    <scope>NUCLEOTIDE SEQUENCE [LARGE SCALE GENOMIC DNA]</scope>
</reference>